<feature type="domain" description="Schlafen AlbA-2" evidence="1">
    <location>
        <begin position="51"/>
        <end position="96"/>
    </location>
</feature>
<reference evidence="2 3" key="1">
    <citation type="submission" date="2019-08" db="EMBL/GenBank/DDBJ databases">
        <title>Selenomonas sp. mPRGC5 and Selenomonas sp. mPRGC8 isolated from ruminal fluid of dairy goat (Capra hircus).</title>
        <authorList>
            <person name="Poothong S."/>
            <person name="Nuengjamnong C."/>
            <person name="Tanasupawat S."/>
        </authorList>
    </citation>
    <scope>NUCLEOTIDE SEQUENCE [LARGE SCALE GENOMIC DNA]</scope>
    <source>
        <strain evidence="3">mPRGC8</strain>
    </source>
</reference>
<sequence>MRKLKSPALAQSHASLFNYLLSFTFIYNEKEKERERRRKERVVANRENVDVEYRRIYVQELRKDIIAFANAEGGTFYIGINDDGSKRIKALYKNSEKQPVFESAQGAFKTTLFNLNIDEQSEKVISYQPETEKEIVMGLVKRQGSITRKDVEAALSVGTPKHIQY</sequence>
<evidence type="ECO:0000313" key="3">
    <source>
        <dbReference type="Proteomes" id="UP000322783"/>
    </source>
</evidence>
<evidence type="ECO:0000313" key="2">
    <source>
        <dbReference type="EMBL" id="TYZ29804.1"/>
    </source>
</evidence>
<accession>A0A5D6WTW1</accession>
<gene>
    <name evidence="2" type="ORF">FZ041_04260</name>
</gene>
<dbReference type="InterPro" id="IPR038461">
    <property type="entry name" value="Schlafen_AlbA_2_dom_sf"/>
</dbReference>
<organism evidence="2 3">
    <name type="scientific">Selenomonas caprae</name>
    <dbReference type="NCBI Taxonomy" id="2606905"/>
    <lineage>
        <taxon>Bacteria</taxon>
        <taxon>Bacillati</taxon>
        <taxon>Bacillota</taxon>
        <taxon>Negativicutes</taxon>
        <taxon>Selenomonadales</taxon>
        <taxon>Selenomonadaceae</taxon>
        <taxon>Selenomonas</taxon>
    </lineage>
</organism>
<dbReference type="AlphaFoldDB" id="A0A5D6WTW1"/>
<dbReference type="Pfam" id="PF04326">
    <property type="entry name" value="SLFN_AlbA_2"/>
    <property type="match status" value="1"/>
</dbReference>
<dbReference type="Gene3D" id="3.30.950.30">
    <property type="entry name" value="Schlafen, AAA domain"/>
    <property type="match status" value="1"/>
</dbReference>
<dbReference type="Proteomes" id="UP000322783">
    <property type="component" value="Unassembled WGS sequence"/>
</dbReference>
<comment type="caution">
    <text evidence="2">The sequence shown here is derived from an EMBL/GenBank/DDBJ whole genome shotgun (WGS) entry which is preliminary data.</text>
</comment>
<evidence type="ECO:0000259" key="1">
    <source>
        <dbReference type="Pfam" id="PF04326"/>
    </source>
</evidence>
<name>A0A5D6WTW1_9FIRM</name>
<dbReference type="EMBL" id="VTOZ01000006">
    <property type="protein sequence ID" value="TYZ29804.1"/>
    <property type="molecule type" value="Genomic_DNA"/>
</dbReference>
<proteinExistence type="predicted"/>
<dbReference type="InterPro" id="IPR007421">
    <property type="entry name" value="Schlafen_AlbA_2_dom"/>
</dbReference>
<protein>
    <recommendedName>
        <fullName evidence="1">Schlafen AlbA-2 domain-containing protein</fullName>
    </recommendedName>
</protein>
<keyword evidence="3" id="KW-1185">Reference proteome</keyword>